<sequence length="128" mass="14354">MSNFDKFIAKAKTATQMAGKKANDILEVTKLNLEASELQNQIDDIFKEMGKIIYDAYKTEGVEDKLMQEKCEVIELKYSKIDDIKSKIGALKNVAICPKCSEKNSIDNAFCAKCGYKLAEKPSEESDQ</sequence>
<accession>A0A645G3Q0</accession>
<reference evidence="1" key="1">
    <citation type="submission" date="2019-08" db="EMBL/GenBank/DDBJ databases">
        <authorList>
            <person name="Kucharzyk K."/>
            <person name="Murdoch R.W."/>
            <person name="Higgins S."/>
            <person name="Loffler F."/>
        </authorList>
    </citation>
    <scope>NUCLEOTIDE SEQUENCE</scope>
</reference>
<dbReference type="InterPro" id="IPR038587">
    <property type="entry name" value="Ribosomal_eL40_sf"/>
</dbReference>
<dbReference type="AlphaFoldDB" id="A0A645G3Q0"/>
<organism evidence="1">
    <name type="scientific">bioreactor metagenome</name>
    <dbReference type="NCBI Taxonomy" id="1076179"/>
    <lineage>
        <taxon>unclassified sequences</taxon>
        <taxon>metagenomes</taxon>
        <taxon>ecological metagenomes</taxon>
    </lineage>
</organism>
<dbReference type="EMBL" id="VSSQ01068372">
    <property type="protein sequence ID" value="MPN20572.1"/>
    <property type="molecule type" value="Genomic_DNA"/>
</dbReference>
<dbReference type="Gene3D" id="4.10.1060.50">
    <property type="match status" value="1"/>
</dbReference>
<proteinExistence type="predicted"/>
<name>A0A645G3Q0_9ZZZZ</name>
<evidence type="ECO:0000313" key="1">
    <source>
        <dbReference type="EMBL" id="MPN20572.1"/>
    </source>
</evidence>
<comment type="caution">
    <text evidence="1">The sequence shown here is derived from an EMBL/GenBank/DDBJ whole genome shotgun (WGS) entry which is preliminary data.</text>
</comment>
<gene>
    <name evidence="1" type="ORF">SDC9_167951</name>
</gene>
<protein>
    <submittedName>
        <fullName evidence="1">Uncharacterized protein</fullName>
    </submittedName>
</protein>